<dbReference type="EMBL" id="JBFOLJ010000008">
    <property type="protein sequence ID" value="KAL2514521.1"/>
    <property type="molecule type" value="Genomic_DNA"/>
</dbReference>
<comment type="caution">
    <text evidence="3">The sequence shown here is derived from an EMBL/GenBank/DDBJ whole genome shotgun (WGS) entry which is preliminary data.</text>
</comment>
<evidence type="ECO:0000256" key="2">
    <source>
        <dbReference type="ARBA" id="ARBA00022729"/>
    </source>
</evidence>
<dbReference type="InterPro" id="IPR045051">
    <property type="entry name" value="SBT"/>
</dbReference>
<dbReference type="InterPro" id="IPR036852">
    <property type="entry name" value="Peptidase_S8/S53_dom_sf"/>
</dbReference>
<evidence type="ECO:0000313" key="3">
    <source>
        <dbReference type="EMBL" id="KAL2514521.1"/>
    </source>
</evidence>
<sequence length="262" mass="28529">MRVRLELIEQKIQRQCTVHQASTRLSDEFFTHQSSTTATTDAEQLSSYNLESELAKKKKNRLRSTETVVHSQNTLDNSTKTVPISIPQPTSLMPKSSLTLLLIVIVIALADAEKHRKTFIICIERDAKPSIFPIHKHWYESTLRLLSTIAIDGMLSDSTDVGSCWNAGCYDSDTLAAFDVAMTDGVDVISLSIGEVVVPYYLDAIAIGAFGASDVGISCPPPPATVGPKDSQSPMSLPGSPLWELKLSIVTYLPTSSSGTEK</sequence>
<gene>
    <name evidence="3" type="ORF">Fot_28492</name>
</gene>
<keyword evidence="4" id="KW-1185">Reference proteome</keyword>
<evidence type="ECO:0000313" key="4">
    <source>
        <dbReference type="Proteomes" id="UP001604277"/>
    </source>
</evidence>
<dbReference type="AlphaFoldDB" id="A0ABD1TP72"/>
<dbReference type="PANTHER" id="PTHR10795">
    <property type="entry name" value="PROPROTEIN CONVERTASE SUBTILISIN/KEXIN"/>
    <property type="match status" value="1"/>
</dbReference>
<dbReference type="SUPFAM" id="SSF52743">
    <property type="entry name" value="Subtilisin-like"/>
    <property type="match status" value="1"/>
</dbReference>
<evidence type="ECO:0000256" key="1">
    <source>
        <dbReference type="ARBA" id="ARBA00011073"/>
    </source>
</evidence>
<reference evidence="4" key="1">
    <citation type="submission" date="2024-07" db="EMBL/GenBank/DDBJ databases">
        <title>Two chromosome-level genome assemblies of Korean endemic species Abeliophyllum distichum and Forsythia ovata (Oleaceae).</title>
        <authorList>
            <person name="Jang H."/>
        </authorList>
    </citation>
    <scope>NUCLEOTIDE SEQUENCE [LARGE SCALE GENOMIC DNA]</scope>
</reference>
<accession>A0ABD1TP72</accession>
<dbReference type="Gene3D" id="3.40.50.200">
    <property type="entry name" value="Peptidase S8/S53 domain"/>
    <property type="match status" value="1"/>
</dbReference>
<keyword evidence="2" id="KW-0732">Signal</keyword>
<organism evidence="3 4">
    <name type="scientific">Forsythia ovata</name>
    <dbReference type="NCBI Taxonomy" id="205694"/>
    <lineage>
        <taxon>Eukaryota</taxon>
        <taxon>Viridiplantae</taxon>
        <taxon>Streptophyta</taxon>
        <taxon>Embryophyta</taxon>
        <taxon>Tracheophyta</taxon>
        <taxon>Spermatophyta</taxon>
        <taxon>Magnoliopsida</taxon>
        <taxon>eudicotyledons</taxon>
        <taxon>Gunneridae</taxon>
        <taxon>Pentapetalae</taxon>
        <taxon>asterids</taxon>
        <taxon>lamiids</taxon>
        <taxon>Lamiales</taxon>
        <taxon>Oleaceae</taxon>
        <taxon>Forsythieae</taxon>
        <taxon>Forsythia</taxon>
    </lineage>
</organism>
<name>A0ABD1TP72_9LAMI</name>
<proteinExistence type="inferred from homology"/>
<protein>
    <submittedName>
        <fullName evidence="3">Peptidase S8 domain-containing protein</fullName>
    </submittedName>
</protein>
<comment type="similarity">
    <text evidence="1">Belongs to the peptidase S8 family.</text>
</comment>
<dbReference type="Proteomes" id="UP001604277">
    <property type="component" value="Unassembled WGS sequence"/>
</dbReference>